<reference evidence="1 2" key="1">
    <citation type="journal article" date="2018" name="Front. Microbiol.">
        <title>Genome-Wide Analysis of Corynespora cassiicola Leaf Fall Disease Putative Effectors.</title>
        <authorList>
            <person name="Lopez D."/>
            <person name="Ribeiro S."/>
            <person name="Label P."/>
            <person name="Fumanal B."/>
            <person name="Venisse J.S."/>
            <person name="Kohler A."/>
            <person name="de Oliveira R.R."/>
            <person name="Labutti K."/>
            <person name="Lipzen A."/>
            <person name="Lail K."/>
            <person name="Bauer D."/>
            <person name="Ohm R.A."/>
            <person name="Barry K.W."/>
            <person name="Spatafora J."/>
            <person name="Grigoriev I.V."/>
            <person name="Martin F.M."/>
            <person name="Pujade-Renaud V."/>
        </authorList>
    </citation>
    <scope>NUCLEOTIDE SEQUENCE [LARGE SCALE GENOMIC DNA]</scope>
    <source>
        <strain evidence="1 2">Philippines</strain>
    </source>
</reference>
<gene>
    <name evidence="1" type="ORF">BS50DRAFT_27776</name>
</gene>
<dbReference type="EMBL" id="KZ678128">
    <property type="protein sequence ID" value="PSN74942.1"/>
    <property type="molecule type" value="Genomic_DNA"/>
</dbReference>
<dbReference type="AlphaFoldDB" id="A0A2T2PB99"/>
<sequence>MQRLLAPSRALIRKGNLQAANSRPPRHTPAGAVPLYRNRVLTMSIPLFPREGSPDFWRGPEGIGKGVIIAVSATALCPMSPFPLHSFGAKCGVRCLPSAHTSPTRFGPLKRLPFSPRYARAPNNGIQRPSSITSHHLQNLLARAVQ</sequence>
<evidence type="ECO:0000313" key="2">
    <source>
        <dbReference type="Proteomes" id="UP000240883"/>
    </source>
</evidence>
<organism evidence="1 2">
    <name type="scientific">Corynespora cassiicola Philippines</name>
    <dbReference type="NCBI Taxonomy" id="1448308"/>
    <lineage>
        <taxon>Eukaryota</taxon>
        <taxon>Fungi</taxon>
        <taxon>Dikarya</taxon>
        <taxon>Ascomycota</taxon>
        <taxon>Pezizomycotina</taxon>
        <taxon>Dothideomycetes</taxon>
        <taxon>Pleosporomycetidae</taxon>
        <taxon>Pleosporales</taxon>
        <taxon>Corynesporascaceae</taxon>
        <taxon>Corynespora</taxon>
    </lineage>
</organism>
<protein>
    <submittedName>
        <fullName evidence="1">Uncharacterized protein</fullName>
    </submittedName>
</protein>
<keyword evidence="2" id="KW-1185">Reference proteome</keyword>
<proteinExistence type="predicted"/>
<accession>A0A2T2PB99</accession>
<evidence type="ECO:0000313" key="1">
    <source>
        <dbReference type="EMBL" id="PSN74942.1"/>
    </source>
</evidence>
<name>A0A2T2PB99_CORCC</name>
<dbReference type="Proteomes" id="UP000240883">
    <property type="component" value="Unassembled WGS sequence"/>
</dbReference>